<gene>
    <name evidence="3" type="ORF">GCM10017161_38640</name>
</gene>
<organism evidence="3 4">
    <name type="scientific">Thalassotalea marina</name>
    <dbReference type="NCBI Taxonomy" id="1673741"/>
    <lineage>
        <taxon>Bacteria</taxon>
        <taxon>Pseudomonadati</taxon>
        <taxon>Pseudomonadota</taxon>
        <taxon>Gammaproteobacteria</taxon>
        <taxon>Alteromonadales</taxon>
        <taxon>Colwelliaceae</taxon>
        <taxon>Thalassotalea</taxon>
    </lineage>
</organism>
<dbReference type="NCBIfam" id="TIGR02595">
    <property type="entry name" value="PEP_CTERM"/>
    <property type="match status" value="1"/>
</dbReference>
<reference evidence="3" key="2">
    <citation type="submission" date="2020-09" db="EMBL/GenBank/DDBJ databases">
        <authorList>
            <person name="Sun Q."/>
            <person name="Kim S."/>
        </authorList>
    </citation>
    <scope>NUCLEOTIDE SEQUENCE</scope>
    <source>
        <strain evidence="3">KCTC 42731</strain>
    </source>
</reference>
<feature type="domain" description="Ice-binding protein C-terminal" evidence="2">
    <location>
        <begin position="197"/>
        <end position="220"/>
    </location>
</feature>
<evidence type="ECO:0000256" key="1">
    <source>
        <dbReference type="SAM" id="SignalP"/>
    </source>
</evidence>
<keyword evidence="1" id="KW-0732">Signal</keyword>
<reference evidence="3" key="1">
    <citation type="journal article" date="2014" name="Int. J. Syst. Evol. Microbiol.">
        <title>Complete genome sequence of Corynebacterium casei LMG S-19264T (=DSM 44701T), isolated from a smear-ripened cheese.</title>
        <authorList>
            <consortium name="US DOE Joint Genome Institute (JGI-PGF)"/>
            <person name="Walter F."/>
            <person name="Albersmeier A."/>
            <person name="Kalinowski J."/>
            <person name="Ruckert C."/>
        </authorList>
    </citation>
    <scope>NUCLEOTIDE SEQUENCE</scope>
    <source>
        <strain evidence="3">KCTC 42731</strain>
    </source>
</reference>
<feature type="signal peptide" evidence="1">
    <location>
        <begin position="1"/>
        <end position="18"/>
    </location>
</feature>
<dbReference type="RefSeq" id="WP_189774096.1">
    <property type="nucleotide sequence ID" value="NZ_BNCK01000011.1"/>
</dbReference>
<dbReference type="AlphaFoldDB" id="A0A919EN06"/>
<proteinExistence type="predicted"/>
<accession>A0A919EN06</accession>
<feature type="chain" id="PRO_5037020773" description="Ice-binding protein C-terminal domain-containing protein" evidence="1">
    <location>
        <begin position="19"/>
        <end position="225"/>
    </location>
</feature>
<protein>
    <recommendedName>
        <fullName evidence="2">Ice-binding protein C-terminal domain-containing protein</fullName>
    </recommendedName>
</protein>
<comment type="caution">
    <text evidence="3">The sequence shown here is derived from an EMBL/GenBank/DDBJ whole genome shotgun (WGS) entry which is preliminary data.</text>
</comment>
<sequence>MKKIALLAGCLAFGSANANLITNGNFENGYNGFLSELTLAQTGSTGFYPEGVYAVTSDPKKHHPDATSYGDHTYFNDATTTGHMLAVNGSSRANTIIWTTGSIAVQQNSQYDFGAFLSSWHPASPAELLFSINGETIGNLTASTTTGKWEHFFSTWNSGTNDFATISIVNNNTAPAGNDFALDDLYFGEAIFSRATQVPEPTGFALLALGLAGAMTMRRRKSAVK</sequence>
<evidence type="ECO:0000313" key="4">
    <source>
        <dbReference type="Proteomes" id="UP000623842"/>
    </source>
</evidence>
<dbReference type="Gene3D" id="2.60.120.260">
    <property type="entry name" value="Galactose-binding domain-like"/>
    <property type="match status" value="1"/>
</dbReference>
<evidence type="ECO:0000313" key="3">
    <source>
        <dbReference type="EMBL" id="GHG05320.1"/>
    </source>
</evidence>
<evidence type="ECO:0000259" key="2">
    <source>
        <dbReference type="Pfam" id="PF07589"/>
    </source>
</evidence>
<dbReference type="EMBL" id="BNCK01000011">
    <property type="protein sequence ID" value="GHG05320.1"/>
    <property type="molecule type" value="Genomic_DNA"/>
</dbReference>
<dbReference type="Proteomes" id="UP000623842">
    <property type="component" value="Unassembled WGS sequence"/>
</dbReference>
<name>A0A919EN06_9GAMM</name>
<dbReference type="Pfam" id="PF07589">
    <property type="entry name" value="PEP-CTERM"/>
    <property type="match status" value="1"/>
</dbReference>
<dbReference type="InterPro" id="IPR013424">
    <property type="entry name" value="Ice-binding_C"/>
</dbReference>
<keyword evidence="4" id="KW-1185">Reference proteome</keyword>